<dbReference type="Pfam" id="PF24626">
    <property type="entry name" value="SH3_Tf2-1"/>
    <property type="match status" value="1"/>
</dbReference>
<dbReference type="AlphaFoldDB" id="A0A2P4YJ19"/>
<evidence type="ECO:0000313" key="2">
    <source>
        <dbReference type="EMBL" id="POM77786.1"/>
    </source>
</evidence>
<evidence type="ECO:0000259" key="1">
    <source>
        <dbReference type="Pfam" id="PF24626"/>
    </source>
</evidence>
<proteinExistence type="predicted"/>
<evidence type="ECO:0000313" key="3">
    <source>
        <dbReference type="Proteomes" id="UP000237271"/>
    </source>
</evidence>
<accession>A0A2P4YJ19</accession>
<keyword evidence="3" id="KW-1185">Reference proteome</keyword>
<dbReference type="Proteomes" id="UP000237271">
    <property type="component" value="Unassembled WGS sequence"/>
</dbReference>
<organism evidence="2 3">
    <name type="scientific">Phytophthora palmivora</name>
    <dbReference type="NCBI Taxonomy" id="4796"/>
    <lineage>
        <taxon>Eukaryota</taxon>
        <taxon>Sar</taxon>
        <taxon>Stramenopiles</taxon>
        <taxon>Oomycota</taxon>
        <taxon>Peronosporomycetes</taxon>
        <taxon>Peronosporales</taxon>
        <taxon>Peronosporaceae</taxon>
        <taxon>Phytophthora</taxon>
    </lineage>
</organism>
<comment type="caution">
    <text evidence="2">The sequence shown here is derived from an EMBL/GenBank/DDBJ whole genome shotgun (WGS) entry which is preliminary data.</text>
</comment>
<dbReference type="InterPro" id="IPR056924">
    <property type="entry name" value="SH3_Tf2-1"/>
</dbReference>
<reference evidence="2 3" key="1">
    <citation type="journal article" date="2017" name="Genome Biol. Evol.">
        <title>Phytophthora megakarya and P. palmivora, closely related causal agents of cacao black pod rot, underwent increases in genome sizes and gene numbers by different mechanisms.</title>
        <authorList>
            <person name="Ali S.S."/>
            <person name="Shao J."/>
            <person name="Lary D.J."/>
            <person name="Kronmiller B."/>
            <person name="Shen D."/>
            <person name="Strem M.D."/>
            <person name="Amoako-Attah I."/>
            <person name="Akrofi A.Y."/>
            <person name="Begoude B.A."/>
            <person name="Ten Hoopen G.M."/>
            <person name="Coulibaly K."/>
            <person name="Kebe B.I."/>
            <person name="Melnick R.L."/>
            <person name="Guiltinan M.J."/>
            <person name="Tyler B.M."/>
            <person name="Meinhardt L.W."/>
            <person name="Bailey B.A."/>
        </authorList>
    </citation>
    <scope>NUCLEOTIDE SEQUENCE [LARGE SCALE GENOMIC DNA]</scope>
    <source>
        <strain evidence="3">sbr112.9</strain>
    </source>
</reference>
<feature type="domain" description="Tf2-1-like SH3-like" evidence="1">
    <location>
        <begin position="139"/>
        <end position="184"/>
    </location>
</feature>
<sequence length="190" mass="21399">MSTADHLQTVGQPERVNRMLEDTHRSTCVEHLGPGQTICLWLSARINKIHPVLSEWATPPQMPLTLQGGTNASIVNGGEARKKAFSSQVSNIESESLPRRLPSFIDNRLTLVSRVKDAMASAQDRQKEYSDKNAVSSVGNNKLKHRFIGPFTVLNRNYAAYNIDLPKSMATHPMFYVRCLKWYHDPQDLP</sequence>
<name>A0A2P4YJ19_9STRA</name>
<dbReference type="EMBL" id="NCKW01002334">
    <property type="protein sequence ID" value="POM77786.1"/>
    <property type="molecule type" value="Genomic_DNA"/>
</dbReference>
<gene>
    <name evidence="2" type="ORF">PHPALM_4771</name>
</gene>
<dbReference type="OrthoDB" id="125101at2759"/>
<protein>
    <submittedName>
        <fullName evidence="2">Pol protein</fullName>
    </submittedName>
</protein>